<organism evidence="1 2">
    <name type="scientific">Rubroshorea leprosula</name>
    <dbReference type="NCBI Taxonomy" id="152421"/>
    <lineage>
        <taxon>Eukaryota</taxon>
        <taxon>Viridiplantae</taxon>
        <taxon>Streptophyta</taxon>
        <taxon>Embryophyta</taxon>
        <taxon>Tracheophyta</taxon>
        <taxon>Spermatophyta</taxon>
        <taxon>Magnoliopsida</taxon>
        <taxon>eudicotyledons</taxon>
        <taxon>Gunneridae</taxon>
        <taxon>Pentapetalae</taxon>
        <taxon>rosids</taxon>
        <taxon>malvids</taxon>
        <taxon>Malvales</taxon>
        <taxon>Dipterocarpaceae</taxon>
        <taxon>Rubroshorea</taxon>
    </lineage>
</organism>
<name>A0AAV5LZ89_9ROSI</name>
<evidence type="ECO:0000313" key="1">
    <source>
        <dbReference type="EMBL" id="GKV42512.1"/>
    </source>
</evidence>
<accession>A0AAV5LZ89</accession>
<dbReference type="AlphaFoldDB" id="A0AAV5LZ89"/>
<gene>
    <name evidence="1" type="ORF">SLEP1_g49907</name>
</gene>
<proteinExistence type="predicted"/>
<reference evidence="1 2" key="1">
    <citation type="journal article" date="2021" name="Commun. Biol.">
        <title>The genome of Shorea leprosula (Dipterocarpaceae) highlights the ecological relevance of drought in aseasonal tropical rainforests.</title>
        <authorList>
            <person name="Ng K.K.S."/>
            <person name="Kobayashi M.J."/>
            <person name="Fawcett J.A."/>
            <person name="Hatakeyama M."/>
            <person name="Paape T."/>
            <person name="Ng C.H."/>
            <person name="Ang C.C."/>
            <person name="Tnah L.H."/>
            <person name="Lee C.T."/>
            <person name="Nishiyama T."/>
            <person name="Sese J."/>
            <person name="O'Brien M.J."/>
            <person name="Copetti D."/>
            <person name="Mohd Noor M.I."/>
            <person name="Ong R.C."/>
            <person name="Putra M."/>
            <person name="Sireger I.Z."/>
            <person name="Indrioko S."/>
            <person name="Kosugi Y."/>
            <person name="Izuno A."/>
            <person name="Isagi Y."/>
            <person name="Lee S.L."/>
            <person name="Shimizu K.K."/>
        </authorList>
    </citation>
    <scope>NUCLEOTIDE SEQUENCE [LARGE SCALE GENOMIC DNA]</scope>
    <source>
        <strain evidence="1">214</strain>
    </source>
</reference>
<evidence type="ECO:0000313" key="2">
    <source>
        <dbReference type="Proteomes" id="UP001054252"/>
    </source>
</evidence>
<dbReference type="EMBL" id="BPVZ01000159">
    <property type="protein sequence ID" value="GKV42512.1"/>
    <property type="molecule type" value="Genomic_DNA"/>
</dbReference>
<dbReference type="Proteomes" id="UP001054252">
    <property type="component" value="Unassembled WGS sequence"/>
</dbReference>
<keyword evidence="2" id="KW-1185">Reference proteome</keyword>
<comment type="caution">
    <text evidence="1">The sequence shown here is derived from an EMBL/GenBank/DDBJ whole genome shotgun (WGS) entry which is preliminary data.</text>
</comment>
<protein>
    <submittedName>
        <fullName evidence="1">Uncharacterized protein</fullName>
    </submittedName>
</protein>
<sequence length="36" mass="3918">MYLSALLFPLSLLLTVVNGVGKELIMKFLPLQAIGN</sequence>